<dbReference type="PROSITE" id="PS51257">
    <property type="entry name" value="PROKAR_LIPOPROTEIN"/>
    <property type="match status" value="1"/>
</dbReference>
<organism evidence="1">
    <name type="scientific">Salmonella phage PMBT26</name>
    <dbReference type="NCBI Taxonomy" id="3229745"/>
    <lineage>
        <taxon>Viruses</taxon>
        <taxon>Duplodnaviria</taxon>
        <taxon>Heunggongvirae</taxon>
        <taxon>Uroviricota</taxon>
        <taxon>Caudoviricetes</taxon>
    </lineage>
</organism>
<reference evidence="1" key="1">
    <citation type="submission" date="2024-06" db="EMBL/GenBank/DDBJ databases">
        <title>This phage originates from the Bacteriophage catalogue of the Bacteriophage Competence Centre, Department of Microbiology und Biotechnology, Max Rubner-Institut, Kiel, Germany.</title>
        <authorList>
            <person name="Sprotte S."/>
            <person name="Brinks E."/>
            <person name="Hille F."/>
        </authorList>
    </citation>
    <scope>NUCLEOTIDE SEQUENCE</scope>
</reference>
<sequence length="32" mass="3594">MHCVARIIKIQACFAAIFFFSVASCSWNAVRC</sequence>
<protein>
    <recommendedName>
        <fullName evidence="2">Lipoprotein</fullName>
    </recommendedName>
</protein>
<proteinExistence type="predicted"/>
<dbReference type="EMBL" id="PP926508">
    <property type="protein sequence ID" value="XDJ00562.1"/>
    <property type="molecule type" value="Genomic_DNA"/>
</dbReference>
<name>A0AB39C1Z0_9CAUD</name>
<evidence type="ECO:0008006" key="2">
    <source>
        <dbReference type="Google" id="ProtNLM"/>
    </source>
</evidence>
<evidence type="ECO:0000313" key="1">
    <source>
        <dbReference type="EMBL" id="XDJ00562.1"/>
    </source>
</evidence>
<accession>A0AB39C1Z0</accession>